<comment type="caution">
    <text evidence="5">Lacks conserved residue(s) required for the propagation of feature annotation.</text>
</comment>
<comment type="similarity">
    <text evidence="5">Belongs to the class I-like SAM-binding methyltransferase superfamily. RsmB/NOP family.</text>
</comment>
<proteinExistence type="inferred from homology"/>
<dbReference type="GO" id="GO:0003723">
    <property type="term" value="F:RNA binding"/>
    <property type="evidence" value="ECO:0007669"/>
    <property type="project" value="UniProtKB-UniRule"/>
</dbReference>
<dbReference type="OMA" id="KYEKWGW"/>
<dbReference type="InterPro" id="IPR023269">
    <property type="entry name" value="RCMT_subfamily_9"/>
</dbReference>
<evidence type="ECO:0000256" key="5">
    <source>
        <dbReference type="PROSITE-ProRule" id="PRU01023"/>
    </source>
</evidence>
<dbReference type="InterPro" id="IPR023267">
    <property type="entry name" value="RCMT"/>
</dbReference>
<dbReference type="AlphaFoldDB" id="A0A2K1J5D0"/>
<reference evidence="9" key="3">
    <citation type="submission" date="2020-12" db="UniProtKB">
        <authorList>
            <consortium name="EnsemblPlants"/>
        </authorList>
    </citation>
    <scope>IDENTIFICATION</scope>
</reference>
<feature type="domain" description="SAM-dependent MTase RsmB/NOP-type" evidence="7">
    <location>
        <begin position="43"/>
        <end position="430"/>
    </location>
</feature>
<dbReference type="STRING" id="3218.A0A2K1J5D0"/>
<dbReference type="Proteomes" id="UP000006727">
    <property type="component" value="Chromosome 17"/>
</dbReference>
<evidence type="ECO:0000256" key="4">
    <source>
        <dbReference type="ARBA" id="ARBA00022884"/>
    </source>
</evidence>
<feature type="binding site" evidence="5">
    <location>
        <position position="305"/>
    </location>
    <ligand>
        <name>S-adenosyl-L-methionine</name>
        <dbReference type="ChEBI" id="CHEBI:59789"/>
    </ligand>
</feature>
<dbReference type="FunCoup" id="A0A2K1J5D0">
    <property type="interactions" value="783"/>
</dbReference>
<dbReference type="KEGG" id="ppp:112294586"/>
<sequence length="441" mass="47971">MAAAAMASVRAQQACSRAIAMADQLPSTLPPAFLTFLKQNGLDASIYAAAATLPRYIRVQPRTSLDIPELEEELGLKLSPLAWLPNFFSLPPQAQIASTQAYQLGKLYGMDAASGAAVAALEISSGDHVLDLCAAPGAKLCMMAESLGDSGSLTAVDIARPRLAACRTMLLKYGLGRRTRLYLGDGTTFSLLPLNGGSKLCSASAGDDRSDDEDIGDGGFHKNPRMERKTVYGEWRSGRTRQEKRSAKRAKYLGIPLQTGVDGMPELFFYGIEAGVVGMKVADVARVCQDSNEASFSGYDKVLVDAECTHDGSLRHIVKYNEWGWDTFERRFLNEERIASITSLQLRLLSNGFRLLNPGGTLVYSTCSFTRDQNEGVVERFLASHDDAELQEVEPARQWPCRPGGLPHTLRFDPVTSHTSGLFIAKLTKLESNLLNKVVVG</sequence>
<evidence type="ECO:0000313" key="10">
    <source>
        <dbReference type="Proteomes" id="UP000006727"/>
    </source>
</evidence>
<dbReference type="EMBL" id="ABEU02000017">
    <property type="protein sequence ID" value="PNR36710.1"/>
    <property type="molecule type" value="Genomic_DNA"/>
</dbReference>
<evidence type="ECO:0000313" key="8">
    <source>
        <dbReference type="EMBL" id="PNR36710.1"/>
    </source>
</evidence>
<dbReference type="PRINTS" id="PR02010">
    <property type="entry name" value="RCMT9"/>
</dbReference>
<evidence type="ECO:0000313" key="9">
    <source>
        <dbReference type="EnsemblPlants" id="Pp3c17_24030V3.1"/>
    </source>
</evidence>
<feature type="region of interest" description="Disordered" evidence="6">
    <location>
        <begin position="203"/>
        <end position="223"/>
    </location>
</feature>
<evidence type="ECO:0000256" key="2">
    <source>
        <dbReference type="ARBA" id="ARBA00022679"/>
    </source>
</evidence>
<keyword evidence="4 5" id="KW-0694">RNA-binding</keyword>
<evidence type="ECO:0000256" key="1">
    <source>
        <dbReference type="ARBA" id="ARBA00022603"/>
    </source>
</evidence>
<dbReference type="PANTHER" id="PTHR22807">
    <property type="entry name" value="NOP2 YEAST -RELATED NOL1/NOP2/FMU SUN DOMAIN-CONTAINING"/>
    <property type="match status" value="1"/>
</dbReference>
<keyword evidence="10" id="KW-1185">Reference proteome</keyword>
<dbReference type="SUPFAM" id="SSF53335">
    <property type="entry name" value="S-adenosyl-L-methionine-dependent methyltransferases"/>
    <property type="match status" value="1"/>
</dbReference>
<evidence type="ECO:0000259" key="7">
    <source>
        <dbReference type="PROSITE" id="PS51686"/>
    </source>
</evidence>
<dbReference type="InterPro" id="IPR001678">
    <property type="entry name" value="MeTrfase_RsmB-F_NOP2_dom"/>
</dbReference>
<dbReference type="GO" id="GO:0008173">
    <property type="term" value="F:RNA methyltransferase activity"/>
    <property type="evidence" value="ECO:0007669"/>
    <property type="project" value="InterPro"/>
</dbReference>
<dbReference type="PANTHER" id="PTHR22807:SF16">
    <property type="entry name" value="SAM-DEPENDENT MTASE RSMB_NOP-TYPE DOMAIN-CONTAINING PROTEIN"/>
    <property type="match status" value="1"/>
</dbReference>
<dbReference type="GeneID" id="112294586"/>
<dbReference type="Gene3D" id="3.40.50.150">
    <property type="entry name" value="Vaccinia Virus protein VP39"/>
    <property type="match status" value="1"/>
</dbReference>
<dbReference type="PaxDb" id="3218-PP1S68_292V6.1"/>
<evidence type="ECO:0000256" key="3">
    <source>
        <dbReference type="ARBA" id="ARBA00022691"/>
    </source>
</evidence>
<dbReference type="Gramene" id="Pp3c17_24030V3.1">
    <property type="protein sequence ID" value="Pp3c17_24030V3.1"/>
    <property type="gene ID" value="Pp3c17_24030"/>
</dbReference>
<protein>
    <recommendedName>
        <fullName evidence="7">SAM-dependent MTase RsmB/NOP-type domain-containing protein</fullName>
    </recommendedName>
</protein>
<dbReference type="EnsemblPlants" id="Pp3c17_24030V3.1">
    <property type="protein sequence ID" value="Pp3c17_24030V3.1"/>
    <property type="gene ID" value="Pp3c17_24030"/>
</dbReference>
<dbReference type="CDD" id="cd02440">
    <property type="entry name" value="AdoMet_MTases"/>
    <property type="match status" value="1"/>
</dbReference>
<name>A0A2K1J5D0_PHYPA</name>
<feature type="active site" description="Nucleophile" evidence="5">
    <location>
        <position position="367"/>
    </location>
</feature>
<dbReference type="Pfam" id="PF01189">
    <property type="entry name" value="Methyltr_RsmB-F"/>
    <property type="match status" value="2"/>
</dbReference>
<dbReference type="PRINTS" id="PR02008">
    <property type="entry name" value="RCMTFAMILY"/>
</dbReference>
<evidence type="ECO:0000256" key="6">
    <source>
        <dbReference type="SAM" id="MobiDB-lite"/>
    </source>
</evidence>
<keyword evidence="3 5" id="KW-0949">S-adenosyl-L-methionine</keyword>
<dbReference type="Gramene" id="Pp3c17_24030V3.4">
    <property type="protein sequence ID" value="Pp3c17_24030V3.4"/>
    <property type="gene ID" value="Pp3c17_24030"/>
</dbReference>
<dbReference type="GO" id="GO:0001510">
    <property type="term" value="P:RNA methylation"/>
    <property type="evidence" value="ECO:0000318"/>
    <property type="project" value="GO_Central"/>
</dbReference>
<feature type="binding site" evidence="5">
    <location>
        <position position="157"/>
    </location>
    <ligand>
        <name>S-adenosyl-L-methionine</name>
        <dbReference type="ChEBI" id="CHEBI:59789"/>
    </ligand>
</feature>
<accession>A0A2K1J5D0</accession>
<reference evidence="8 10" key="2">
    <citation type="journal article" date="2018" name="Plant J.">
        <title>The Physcomitrella patens chromosome-scale assembly reveals moss genome structure and evolution.</title>
        <authorList>
            <person name="Lang D."/>
            <person name="Ullrich K.K."/>
            <person name="Murat F."/>
            <person name="Fuchs J."/>
            <person name="Jenkins J."/>
            <person name="Haas F.B."/>
            <person name="Piednoel M."/>
            <person name="Gundlach H."/>
            <person name="Van Bel M."/>
            <person name="Meyberg R."/>
            <person name="Vives C."/>
            <person name="Morata J."/>
            <person name="Symeonidi A."/>
            <person name="Hiss M."/>
            <person name="Muchero W."/>
            <person name="Kamisugi Y."/>
            <person name="Saleh O."/>
            <person name="Blanc G."/>
            <person name="Decker E.L."/>
            <person name="van Gessel N."/>
            <person name="Grimwood J."/>
            <person name="Hayes R.D."/>
            <person name="Graham S.W."/>
            <person name="Gunter L.E."/>
            <person name="McDaniel S.F."/>
            <person name="Hoernstein S.N.W."/>
            <person name="Larsson A."/>
            <person name="Li F.W."/>
            <person name="Perroud P.F."/>
            <person name="Phillips J."/>
            <person name="Ranjan P."/>
            <person name="Rokshar D.S."/>
            <person name="Rothfels C.J."/>
            <person name="Schneider L."/>
            <person name="Shu S."/>
            <person name="Stevenson D.W."/>
            <person name="Thummler F."/>
            <person name="Tillich M."/>
            <person name="Villarreal Aguilar J.C."/>
            <person name="Widiez T."/>
            <person name="Wong G.K."/>
            <person name="Wymore A."/>
            <person name="Zhang Y."/>
            <person name="Zimmer A.D."/>
            <person name="Quatrano R.S."/>
            <person name="Mayer K.F.X."/>
            <person name="Goodstein D."/>
            <person name="Casacuberta J.M."/>
            <person name="Vandepoele K."/>
            <person name="Reski R."/>
            <person name="Cuming A.C."/>
            <person name="Tuskan G.A."/>
            <person name="Maumus F."/>
            <person name="Salse J."/>
            <person name="Schmutz J."/>
            <person name="Rensing S.A."/>
        </authorList>
    </citation>
    <scope>NUCLEOTIDE SEQUENCE [LARGE SCALE GENOMIC DNA]</scope>
    <source>
        <strain evidence="9 10">cv. Gransden 2004</strain>
    </source>
</reference>
<feature type="binding site" evidence="5">
    <location>
        <position position="185"/>
    </location>
    <ligand>
        <name>S-adenosyl-L-methionine</name>
        <dbReference type="ChEBI" id="CHEBI:59789"/>
    </ligand>
</feature>
<dbReference type="InterPro" id="IPR049560">
    <property type="entry name" value="MeTrfase_RsmB-F_NOP2_cat"/>
</dbReference>
<organism evidence="8">
    <name type="scientific">Physcomitrium patens</name>
    <name type="common">Spreading-leaved earth moss</name>
    <name type="synonym">Physcomitrella patens</name>
    <dbReference type="NCBI Taxonomy" id="3218"/>
    <lineage>
        <taxon>Eukaryota</taxon>
        <taxon>Viridiplantae</taxon>
        <taxon>Streptophyta</taxon>
        <taxon>Embryophyta</taxon>
        <taxon>Bryophyta</taxon>
        <taxon>Bryophytina</taxon>
        <taxon>Bryopsida</taxon>
        <taxon>Funariidae</taxon>
        <taxon>Funariales</taxon>
        <taxon>Funariaceae</taxon>
        <taxon>Physcomitrium</taxon>
    </lineage>
</organism>
<dbReference type="EnsemblPlants" id="Pp3c17_24030V3.4">
    <property type="protein sequence ID" value="Pp3c17_24030V3.4"/>
    <property type="gene ID" value="Pp3c17_24030"/>
</dbReference>
<dbReference type="RefSeq" id="XP_024400980.1">
    <property type="nucleotide sequence ID" value="XM_024545212.2"/>
</dbReference>
<dbReference type="OrthoDB" id="427002at2759"/>
<gene>
    <name evidence="9" type="primary">LOC112294586</name>
    <name evidence="8" type="ORF">PHYPA_022561</name>
</gene>
<reference evidence="8 10" key="1">
    <citation type="journal article" date="2008" name="Science">
        <title>The Physcomitrella genome reveals evolutionary insights into the conquest of land by plants.</title>
        <authorList>
            <person name="Rensing S."/>
            <person name="Lang D."/>
            <person name="Zimmer A."/>
            <person name="Terry A."/>
            <person name="Salamov A."/>
            <person name="Shapiro H."/>
            <person name="Nishiyama T."/>
            <person name="Perroud P.-F."/>
            <person name="Lindquist E."/>
            <person name="Kamisugi Y."/>
            <person name="Tanahashi T."/>
            <person name="Sakakibara K."/>
            <person name="Fujita T."/>
            <person name="Oishi K."/>
            <person name="Shin-I T."/>
            <person name="Kuroki Y."/>
            <person name="Toyoda A."/>
            <person name="Suzuki Y."/>
            <person name="Hashimoto A."/>
            <person name="Yamaguchi K."/>
            <person name="Sugano A."/>
            <person name="Kohara Y."/>
            <person name="Fujiyama A."/>
            <person name="Anterola A."/>
            <person name="Aoki S."/>
            <person name="Ashton N."/>
            <person name="Barbazuk W.B."/>
            <person name="Barker E."/>
            <person name="Bennetzen J."/>
            <person name="Bezanilla M."/>
            <person name="Blankenship R."/>
            <person name="Cho S.H."/>
            <person name="Dutcher S."/>
            <person name="Estelle M."/>
            <person name="Fawcett J.A."/>
            <person name="Gundlach H."/>
            <person name="Hanada K."/>
            <person name="Heyl A."/>
            <person name="Hicks K.A."/>
            <person name="Hugh J."/>
            <person name="Lohr M."/>
            <person name="Mayer K."/>
            <person name="Melkozernov A."/>
            <person name="Murata T."/>
            <person name="Nelson D."/>
            <person name="Pils B."/>
            <person name="Prigge M."/>
            <person name="Reiss B."/>
            <person name="Renner T."/>
            <person name="Rombauts S."/>
            <person name="Rushton P."/>
            <person name="Sanderfoot A."/>
            <person name="Schween G."/>
            <person name="Shiu S.-H."/>
            <person name="Stueber K."/>
            <person name="Theodoulou F.L."/>
            <person name="Tu H."/>
            <person name="Van de Peer Y."/>
            <person name="Verrier P.J."/>
            <person name="Waters E."/>
            <person name="Wood A."/>
            <person name="Yang L."/>
            <person name="Cove D."/>
            <person name="Cuming A."/>
            <person name="Hasebe M."/>
            <person name="Lucas S."/>
            <person name="Mishler D.B."/>
            <person name="Reski R."/>
            <person name="Grigoriev I."/>
            <person name="Quatrano R.S."/>
            <person name="Boore J.L."/>
        </authorList>
    </citation>
    <scope>NUCLEOTIDE SEQUENCE [LARGE SCALE GENOMIC DNA]</scope>
    <source>
        <strain evidence="9 10">cv. Gransden 2004</strain>
    </source>
</reference>
<keyword evidence="1 5" id="KW-0489">Methyltransferase</keyword>
<dbReference type="PROSITE" id="PS51686">
    <property type="entry name" value="SAM_MT_RSMB_NOP"/>
    <property type="match status" value="1"/>
</dbReference>
<dbReference type="InterPro" id="IPR029063">
    <property type="entry name" value="SAM-dependent_MTases_sf"/>
</dbReference>
<keyword evidence="2 5" id="KW-0808">Transferase</keyword>